<feature type="compositionally biased region" description="Basic residues" evidence="1">
    <location>
        <begin position="19"/>
        <end position="31"/>
    </location>
</feature>
<gene>
    <name evidence="2" type="ORF">RRF57_006668</name>
</gene>
<feature type="region of interest" description="Disordered" evidence="1">
    <location>
        <begin position="10"/>
        <end position="31"/>
    </location>
</feature>
<accession>A0AAN7Z9E9</accession>
<sequence>MAALFLTILRKPKTNPQRRSPRRPPRLSRRARVSRIYNCYRPQGTISNENLLYVPSLFAVEPTR</sequence>
<organism evidence="2 3">
    <name type="scientific">Xylaria bambusicola</name>
    <dbReference type="NCBI Taxonomy" id="326684"/>
    <lineage>
        <taxon>Eukaryota</taxon>
        <taxon>Fungi</taxon>
        <taxon>Dikarya</taxon>
        <taxon>Ascomycota</taxon>
        <taxon>Pezizomycotina</taxon>
        <taxon>Sordariomycetes</taxon>
        <taxon>Xylariomycetidae</taxon>
        <taxon>Xylariales</taxon>
        <taxon>Xylariaceae</taxon>
        <taxon>Xylaria</taxon>
    </lineage>
</organism>
<evidence type="ECO:0000256" key="1">
    <source>
        <dbReference type="SAM" id="MobiDB-lite"/>
    </source>
</evidence>
<dbReference type="AlphaFoldDB" id="A0AAN7Z9E9"/>
<keyword evidence="3" id="KW-1185">Reference proteome</keyword>
<proteinExistence type="predicted"/>
<reference evidence="2 3" key="1">
    <citation type="submission" date="2023-10" db="EMBL/GenBank/DDBJ databases">
        <title>Draft genome sequence of Xylaria bambusicola isolate GMP-LS, the root and basal stem rot pathogen of sugarcane in Indonesia.</title>
        <authorList>
            <person name="Selvaraj P."/>
            <person name="Muralishankar V."/>
            <person name="Muruganantham S."/>
            <person name="Sp S."/>
            <person name="Haryani S."/>
            <person name="Lau K.J.X."/>
            <person name="Naqvi N.I."/>
        </authorList>
    </citation>
    <scope>NUCLEOTIDE SEQUENCE [LARGE SCALE GENOMIC DNA]</scope>
    <source>
        <strain evidence="2">GMP-LS</strain>
    </source>
</reference>
<evidence type="ECO:0000313" key="2">
    <source>
        <dbReference type="EMBL" id="KAK5630953.1"/>
    </source>
</evidence>
<dbReference type="EMBL" id="JAWHQM010000018">
    <property type="protein sequence ID" value="KAK5630953.1"/>
    <property type="molecule type" value="Genomic_DNA"/>
</dbReference>
<protein>
    <submittedName>
        <fullName evidence="2">Uncharacterized protein</fullName>
    </submittedName>
</protein>
<evidence type="ECO:0000313" key="3">
    <source>
        <dbReference type="Proteomes" id="UP001305414"/>
    </source>
</evidence>
<comment type="caution">
    <text evidence="2">The sequence shown here is derived from an EMBL/GenBank/DDBJ whole genome shotgun (WGS) entry which is preliminary data.</text>
</comment>
<dbReference type="Proteomes" id="UP001305414">
    <property type="component" value="Unassembled WGS sequence"/>
</dbReference>
<name>A0AAN7Z9E9_9PEZI</name>